<organism evidence="1 2">
    <name type="scientific">Micromonospora lupini str. Lupac 08</name>
    <dbReference type="NCBI Taxonomy" id="1150864"/>
    <lineage>
        <taxon>Bacteria</taxon>
        <taxon>Bacillati</taxon>
        <taxon>Actinomycetota</taxon>
        <taxon>Actinomycetes</taxon>
        <taxon>Micromonosporales</taxon>
        <taxon>Micromonosporaceae</taxon>
        <taxon>Micromonospora</taxon>
    </lineage>
</organism>
<keyword evidence="2" id="KW-1185">Reference proteome</keyword>
<proteinExistence type="predicted"/>
<dbReference type="EMBL" id="CAIE01000035">
    <property type="protein sequence ID" value="CCH19427.1"/>
    <property type="molecule type" value="Genomic_DNA"/>
</dbReference>
<dbReference type="Proteomes" id="UP000003448">
    <property type="component" value="Unassembled WGS sequence"/>
</dbReference>
<comment type="caution">
    <text evidence="1">The sequence shown here is derived from an EMBL/GenBank/DDBJ whole genome shotgun (WGS) entry which is preliminary data.</text>
</comment>
<sequence>MYSFGRDGTVLVVRVLDGGG</sequence>
<reference evidence="2" key="1">
    <citation type="journal article" date="2012" name="J. Bacteriol.">
        <title>Genome Sequence of Micromonospora lupini Lupac 08, Isolated from Root Nodules of Lupinus angustifolius.</title>
        <authorList>
            <person name="Alonso-Vega P."/>
            <person name="Normand P."/>
            <person name="Bacigalupe R."/>
            <person name="Pujic P."/>
            <person name="Lajus A."/>
            <person name="Vallenet D."/>
            <person name="Carro L."/>
            <person name="Coll P."/>
            <person name="Trujillo M.E."/>
        </authorList>
    </citation>
    <scope>NUCLEOTIDE SEQUENCE [LARGE SCALE GENOMIC DNA]</scope>
    <source>
        <strain evidence="2">Lupac 08</strain>
    </source>
</reference>
<evidence type="ECO:0000313" key="1">
    <source>
        <dbReference type="EMBL" id="CCH19427.1"/>
    </source>
</evidence>
<accession>I0L6I0</accession>
<name>I0L6I0_9ACTN</name>
<protein>
    <submittedName>
        <fullName evidence="1">Uncharacterized protein</fullName>
    </submittedName>
</protein>
<dbReference type="AlphaFoldDB" id="I0L6I0"/>
<gene>
    <name evidence="1" type="ORF">MILUP08_44302</name>
</gene>
<evidence type="ECO:0000313" key="2">
    <source>
        <dbReference type="Proteomes" id="UP000003448"/>
    </source>
</evidence>
<dbReference type="STRING" id="1150864.MILUP08_44302"/>